<dbReference type="InterPro" id="IPR018811">
    <property type="entry name" value="MRX11"/>
</dbReference>
<feature type="region of interest" description="Disordered" evidence="1">
    <location>
        <begin position="52"/>
        <end position="82"/>
    </location>
</feature>
<protein>
    <submittedName>
        <fullName evidence="3">FLILHELTA hypothetical family protein</fullName>
    </submittedName>
</protein>
<evidence type="ECO:0000256" key="1">
    <source>
        <dbReference type="SAM" id="MobiDB-lite"/>
    </source>
</evidence>
<dbReference type="PANTHER" id="PTHR28002:SF1">
    <property type="entry name" value="MIOREX COMPLEX COMPONENT 11"/>
    <property type="match status" value="1"/>
</dbReference>
<gene>
    <name evidence="3" type="ORF">FOB64_005027</name>
</gene>
<dbReference type="Pfam" id="PF10306">
    <property type="entry name" value="FLILHELTA"/>
    <property type="match status" value="1"/>
</dbReference>
<dbReference type="Proteomes" id="UP000536275">
    <property type="component" value="Unassembled WGS sequence"/>
</dbReference>
<reference evidence="3 4" key="1">
    <citation type="submission" date="2020-03" db="EMBL/GenBank/DDBJ databases">
        <title>FDA dAtabase for Regulatory Grade micrObial Sequences (FDA-ARGOS): Supporting development and validation of Infectious Disease Dx tests.</title>
        <authorList>
            <person name="Campos J."/>
            <person name="Goldberg B."/>
            <person name="Tallon L."/>
            <person name="Sadzewicz L."/>
            <person name="Vavikolanu K."/>
            <person name="Mehta A."/>
            <person name="Aluvathingal J."/>
            <person name="Nadendla S."/>
            <person name="Nandy P."/>
            <person name="Geyer C."/>
            <person name="Yan Y."/>
            <person name="Sichtig H."/>
        </authorList>
    </citation>
    <scope>NUCLEOTIDE SEQUENCE [LARGE SCALE GENOMIC DNA]</scope>
    <source>
        <strain evidence="3 4">FDAARGOS_656</strain>
    </source>
</reference>
<evidence type="ECO:0000313" key="3">
    <source>
        <dbReference type="EMBL" id="KAF6065274.1"/>
    </source>
</evidence>
<accession>A0A8H6BXW1</accession>
<keyword evidence="2" id="KW-1133">Transmembrane helix</keyword>
<feature type="transmembrane region" description="Helical" evidence="2">
    <location>
        <begin position="112"/>
        <end position="134"/>
    </location>
</feature>
<dbReference type="EMBL" id="JABWAD010000059">
    <property type="protein sequence ID" value="KAF6065274.1"/>
    <property type="molecule type" value="Genomic_DNA"/>
</dbReference>
<dbReference type="AlphaFoldDB" id="A0A8H6BXW1"/>
<dbReference type="GO" id="GO:0005739">
    <property type="term" value="C:mitochondrion"/>
    <property type="evidence" value="ECO:0007669"/>
    <property type="project" value="TreeGrafter"/>
</dbReference>
<proteinExistence type="predicted"/>
<name>A0A8H6BXW1_CANAX</name>
<evidence type="ECO:0000256" key="2">
    <source>
        <dbReference type="SAM" id="Phobius"/>
    </source>
</evidence>
<keyword evidence="2" id="KW-0812">Transmembrane</keyword>
<keyword evidence="2" id="KW-0472">Membrane</keyword>
<comment type="caution">
    <text evidence="3">The sequence shown here is derived from an EMBL/GenBank/DDBJ whole genome shotgun (WGS) entry which is preliminary data.</text>
</comment>
<evidence type="ECO:0000313" key="4">
    <source>
        <dbReference type="Proteomes" id="UP000536275"/>
    </source>
</evidence>
<organism evidence="3 4">
    <name type="scientific">Candida albicans</name>
    <name type="common">Yeast</name>
    <dbReference type="NCBI Taxonomy" id="5476"/>
    <lineage>
        <taxon>Eukaryota</taxon>
        <taxon>Fungi</taxon>
        <taxon>Dikarya</taxon>
        <taxon>Ascomycota</taxon>
        <taxon>Saccharomycotina</taxon>
        <taxon>Pichiomycetes</taxon>
        <taxon>Debaryomycetaceae</taxon>
        <taxon>Candida/Lodderomyces clade</taxon>
        <taxon>Candida</taxon>
    </lineage>
</organism>
<sequence>MFRRVIVTSPRIFKASQPHLVDFKACSPSLLHRSFCQSSTSLKLFSKSTSSANIKTKPKPNTPTTATTTTATTTSSIDPTEKDFQSHPILKRVPKFLRSYAKQFINAPFSHLISFLILHEITAIIPLFSLWYFFHNNPSFIPMEIPSWAIDQGAKIIDYALSKITNWEINSKDKMSIIIEGAYAFSIVKFLLPLRIIVSLSLMPWFARWFIVPISNIFPNFTKLLNYKKLNKSKIKQGLIMLKLNTLKNLDYSWEKKKVD</sequence>
<feature type="compositionally biased region" description="Low complexity" evidence="1">
    <location>
        <begin position="62"/>
        <end position="74"/>
    </location>
</feature>
<dbReference type="PANTHER" id="PTHR28002">
    <property type="entry name" value="MIOREX COMPLEX COMPONENT 11"/>
    <property type="match status" value="1"/>
</dbReference>